<dbReference type="RefSeq" id="WP_168086322.1">
    <property type="nucleotide sequence ID" value="NZ_BHZH01000146.1"/>
</dbReference>
<evidence type="ECO:0000259" key="1">
    <source>
        <dbReference type="Pfam" id="PF20028"/>
    </source>
</evidence>
<sequence length="672" mass="75212">MAPTELPFAVRPERTFAFVAGVEKYEISDSWNLRGPARDALRFTGWLTGTAQVPHENIRLLLSPLEPDALDWSATPGLAALKDTYRPATEENVKAALMKDLADREGDLLWIFWAGHGYLLERDMLLPYEDASAGLTQHLNLDSMLHWWRTDTVRRPHFPLQAAVVDACRTDAPRGSRLNFGRTDYGGGLTQPWRHQFRLYAAREGEAAKNDTERAAGQFTEALLAELTDRPLPEGTRNLAEIGRTVHRRFKELHERGEGWQLPEFVVDRGWDGCSFLDVPGDPDGSVLKAGRLDQVAWDGLGETFGCRPLPRCTYDAYAWAFKAAGCTTPVHPGLPADTLMDVARDLDERQGRQEDVPLVLPFVRFLAQRCEHADQAWSRQLREWEKLTRERLGVPALPPPPPPPRSTVLHVRLDPAADSDRHFVRMWLRRGTTEVIWESAGQPLTLDQVKDELFQQLNCISLRLEANAADGEDSVVERVEFDVPIDQLNEAFEQWRVPRGTKGKLSPPLGVLHEVVVRCPDERHDVRAFWLRKWNRLHAHGGQRPSAVRVVHEAEVVDALAVDLSADADPACVVAHTTGTGTQNVLDALHDWGVPVAVWLRDGPVRDSAQQLAALLSPNRAVTADLDVLALPRTIRDLRRGALAGQSADGADQLVLLWDDPDYTTDHWSLA</sequence>
<evidence type="ECO:0000313" key="3">
    <source>
        <dbReference type="Proteomes" id="UP000727056"/>
    </source>
</evidence>
<dbReference type="EMBL" id="JAAVJC010000002">
    <property type="protein sequence ID" value="NJQ13474.1"/>
    <property type="molecule type" value="Genomic_DNA"/>
</dbReference>
<keyword evidence="3" id="KW-1185">Reference proteome</keyword>
<name>A0ABX1CAZ1_9ACTN</name>
<dbReference type="Pfam" id="PF20028">
    <property type="entry name" value="VMAP-C"/>
    <property type="match status" value="1"/>
</dbReference>
<dbReference type="Proteomes" id="UP000727056">
    <property type="component" value="Unassembled WGS sequence"/>
</dbReference>
<organism evidence="2 3">
    <name type="scientific">Streptomyces bohaiensis</name>
    <dbReference type="NCBI Taxonomy" id="1431344"/>
    <lineage>
        <taxon>Bacteria</taxon>
        <taxon>Bacillati</taxon>
        <taxon>Actinomycetota</taxon>
        <taxon>Actinomycetes</taxon>
        <taxon>Kitasatosporales</taxon>
        <taxon>Streptomycetaceae</taxon>
        <taxon>Streptomyces</taxon>
    </lineage>
</organism>
<protein>
    <recommendedName>
        <fullName evidence="1">vWA-MoxR associated protein C-terminal domain-containing protein</fullName>
    </recommendedName>
</protein>
<reference evidence="2 3" key="1">
    <citation type="submission" date="2020-03" db="EMBL/GenBank/DDBJ databases">
        <title>Draft genome of Streptomyces sp. ventii, isolated from the Axial Seamount in the Pacific Ocean, and resequencing of the two type strains Streptomyces lonarensis strain NCL 716 and Streptomyces bohaiensis strain 11A07.</title>
        <authorList>
            <person name="Loughran R.M."/>
            <person name="Pfannmuller K.M."/>
            <person name="Wasson B.J."/>
            <person name="Deadmond M.C."/>
            <person name="Paddock B.E."/>
            <person name="Koyack M.J."/>
            <person name="Gallegos D.A."/>
            <person name="Mitchell E.A."/>
            <person name="Ushijima B."/>
            <person name="Saw J.H."/>
            <person name="Mcphail K.L."/>
            <person name="Videau P."/>
        </authorList>
    </citation>
    <scope>NUCLEOTIDE SEQUENCE [LARGE SCALE GENOMIC DNA]</scope>
    <source>
        <strain evidence="2 3">11A07</strain>
    </source>
</reference>
<proteinExistence type="predicted"/>
<dbReference type="Gene3D" id="3.40.50.1460">
    <property type="match status" value="1"/>
</dbReference>
<dbReference type="InterPro" id="IPR045450">
    <property type="entry name" value="VMAP_C"/>
</dbReference>
<comment type="caution">
    <text evidence="2">The sequence shown here is derived from an EMBL/GenBank/DDBJ whole genome shotgun (WGS) entry which is preliminary data.</text>
</comment>
<feature type="domain" description="vWA-MoxR associated protein C-terminal" evidence="1">
    <location>
        <begin position="421"/>
        <end position="662"/>
    </location>
</feature>
<gene>
    <name evidence="2" type="ORF">HCN52_00530</name>
</gene>
<accession>A0ABX1CAZ1</accession>
<evidence type="ECO:0000313" key="2">
    <source>
        <dbReference type="EMBL" id="NJQ13474.1"/>
    </source>
</evidence>